<dbReference type="Proteomes" id="UP001212997">
    <property type="component" value="Unassembled WGS sequence"/>
</dbReference>
<comment type="caution">
    <text evidence="15">The sequence shown here is derived from an EMBL/GenBank/DDBJ whole genome shotgun (WGS) entry which is preliminary data.</text>
</comment>
<dbReference type="PROSITE" id="PS50294">
    <property type="entry name" value="WD_REPEATS_REGION"/>
    <property type="match status" value="4"/>
</dbReference>
<dbReference type="GO" id="GO:0005874">
    <property type="term" value="C:microtubule"/>
    <property type="evidence" value="ECO:0007669"/>
    <property type="project" value="UniProtKB-KW"/>
</dbReference>
<feature type="repeat" description="WD" evidence="12">
    <location>
        <begin position="366"/>
        <end position="391"/>
    </location>
</feature>
<evidence type="ECO:0000256" key="8">
    <source>
        <dbReference type="ARBA" id="ARBA00023054"/>
    </source>
</evidence>
<evidence type="ECO:0000259" key="14">
    <source>
        <dbReference type="Pfam" id="PF24951"/>
    </source>
</evidence>
<comment type="subunit">
    <text evidence="11">Self-associates. Interacts with NDL1 and dynein.</text>
</comment>
<dbReference type="InterPro" id="IPR019775">
    <property type="entry name" value="WD40_repeat_CS"/>
</dbReference>
<evidence type="ECO:0000256" key="11">
    <source>
        <dbReference type="HAMAP-Rule" id="MF_03141"/>
    </source>
</evidence>
<dbReference type="GO" id="GO:0005737">
    <property type="term" value="C:cytoplasm"/>
    <property type="evidence" value="ECO:0007669"/>
    <property type="project" value="UniProtKB-UniRule"/>
</dbReference>
<evidence type="ECO:0000256" key="1">
    <source>
        <dbReference type="ARBA" id="ARBA00022448"/>
    </source>
</evidence>
<dbReference type="FunFam" id="1.20.960.30:FF:000002">
    <property type="entry name" value="Platelet-activating factor acetylhydrolase ib"/>
    <property type="match status" value="1"/>
</dbReference>
<dbReference type="Pfam" id="PF24951">
    <property type="entry name" value="LisH_PAC1"/>
    <property type="match status" value="1"/>
</dbReference>
<keyword evidence="3 12" id="KW-0853">WD repeat</keyword>
<sequence length="498" mass="55524">MSQIGEFGQRVLQPANQPTPLKHKPLPFLPVLSPFHHCSFTTSYQRLTREYIGELSSQDVFAVGQTEGGTSILEYLHANHFIDAYNSLREETGIDFTPDPKSKYSGLLEKKWTSVIRLQKKIMDLENRNSALQEELSMSPAKRAALQTDWVPRAPASYVLTGHRGHVLKVAFHPTFSLLASASEDSTIKIWDWETGEFERTLKGHTRSVNDVDFDSRGNLLVSCSSDLFIKIWDTQNDWRNTKTFPGHEHTISSVRFMPGDQQIISASRDRTIRIFDIATTHLVRTITGHSDWVRCAMPSDDGRLVVSCSNDQTARVCDVSTGELKMDFRGHDNTVEVVVFAPVNAYPAIRELMGAPKNDRSAKPGSYIVTGARDKHIKLWDVQSGQLIRTLDGHDNWIRAIVFHPTGKFLLSASDDKTIRVWELTTGRCVKTTVEAHSHFITSLAWGRQSTAKSSEGDSASKPNGAGSSHAKGGEVEKIINVVATGSVDQTIKIWLP</sequence>
<dbReference type="GO" id="GO:0070840">
    <property type="term" value="F:dynein complex binding"/>
    <property type="evidence" value="ECO:0007669"/>
    <property type="project" value="UniProtKB-UniRule"/>
</dbReference>
<dbReference type="PROSITE" id="PS00678">
    <property type="entry name" value="WD_REPEATS_1"/>
    <property type="match status" value="3"/>
</dbReference>
<keyword evidence="5 11" id="KW-0493">Microtubule</keyword>
<evidence type="ECO:0000256" key="7">
    <source>
        <dbReference type="ARBA" id="ARBA00022776"/>
    </source>
</evidence>
<feature type="repeat" description="WD" evidence="12">
    <location>
        <begin position="287"/>
        <end position="328"/>
    </location>
</feature>
<keyword evidence="6" id="KW-0677">Repeat</keyword>
<dbReference type="InterPro" id="IPR015943">
    <property type="entry name" value="WD40/YVTN_repeat-like_dom_sf"/>
</dbReference>
<dbReference type="PIRSF" id="PIRSF037647">
    <property type="entry name" value="Dynein_regulator_Lis1"/>
    <property type="match status" value="1"/>
</dbReference>
<reference evidence="15" key="1">
    <citation type="submission" date="2022-07" db="EMBL/GenBank/DDBJ databases">
        <title>Genome Sequence of Physisporinus lineatus.</title>
        <authorList>
            <person name="Buettner E."/>
        </authorList>
    </citation>
    <scope>NUCLEOTIDE SEQUENCE</scope>
    <source>
        <strain evidence="15">VT162</strain>
    </source>
</reference>
<dbReference type="InterPro" id="IPR020472">
    <property type="entry name" value="WD40_PAC1"/>
</dbReference>
<evidence type="ECO:0000256" key="10">
    <source>
        <dbReference type="ARBA" id="ARBA00023306"/>
    </source>
</evidence>
<dbReference type="Gene3D" id="2.130.10.10">
    <property type="entry name" value="YVTN repeat-like/Quinoprotein amine dehydrogenase"/>
    <property type="match status" value="1"/>
</dbReference>
<comment type="subcellular location">
    <subcellularLocation>
        <location evidence="11">Cytoplasm</location>
        <location evidence="11">Cytoskeleton</location>
    </subcellularLocation>
    <subcellularLocation>
        <location evidence="11">Cytoplasm</location>
        <location evidence="11">Cytoskeleton</location>
        <location evidence="11">Spindle pole</location>
    </subcellularLocation>
    <text evidence="11">Localizes to the plus ends of microtubules at the hyphal tip and the mitotic spindle poles.</text>
</comment>
<dbReference type="AlphaFoldDB" id="A0AAD5V8C8"/>
<evidence type="ECO:0000256" key="9">
    <source>
        <dbReference type="ARBA" id="ARBA00023212"/>
    </source>
</evidence>
<gene>
    <name evidence="11" type="primary">PAC1</name>
    <name evidence="11" type="synonym">LIS1</name>
    <name evidence="15" type="ORF">NLI96_g5426</name>
</gene>
<evidence type="ECO:0000256" key="12">
    <source>
        <dbReference type="PROSITE-ProRule" id="PRU00221"/>
    </source>
</evidence>
<keyword evidence="16" id="KW-1185">Reference proteome</keyword>
<dbReference type="GO" id="GO:0051301">
    <property type="term" value="P:cell division"/>
    <property type="evidence" value="ECO:0007669"/>
    <property type="project" value="UniProtKB-KW"/>
</dbReference>
<dbReference type="GO" id="GO:0000922">
    <property type="term" value="C:spindle pole"/>
    <property type="evidence" value="ECO:0007669"/>
    <property type="project" value="UniProtKB-SubCell"/>
</dbReference>
<name>A0AAD5V8C8_9APHY</name>
<feature type="repeat" description="WD" evidence="12">
    <location>
        <begin position="245"/>
        <end position="286"/>
    </location>
</feature>
<feature type="repeat" description="WD" evidence="12">
    <location>
        <begin position="160"/>
        <end position="201"/>
    </location>
</feature>
<keyword evidence="4 11" id="KW-0132">Cell division</keyword>
<evidence type="ECO:0000256" key="4">
    <source>
        <dbReference type="ARBA" id="ARBA00022618"/>
    </source>
</evidence>
<dbReference type="Pfam" id="PF00400">
    <property type="entry name" value="WD40"/>
    <property type="match status" value="6"/>
</dbReference>
<comment type="function">
    <text evidence="11">Positively regulates the activity of the minus-end directed microtubule motor protein dynein. May enhance dynein-mediated microtubule sliding by targeting dynein to the microtubule plus end. Required for nuclear migration during vegetative growth as well as development. Required for retrograde early endosome (EE) transport from the hyphal tip. Required for localization of dynein to the mitotic spindle poles. Recruits additional proteins to the dynein complex at SPBs.</text>
</comment>
<feature type="repeat" description="WD" evidence="12">
    <location>
        <begin position="202"/>
        <end position="237"/>
    </location>
</feature>
<dbReference type="GO" id="GO:0000132">
    <property type="term" value="P:establishment of mitotic spindle orientation"/>
    <property type="evidence" value="ECO:0007669"/>
    <property type="project" value="UniProtKB-UniRule"/>
</dbReference>
<dbReference type="CDD" id="cd00200">
    <property type="entry name" value="WD40"/>
    <property type="match status" value="1"/>
</dbReference>
<proteinExistence type="inferred from homology"/>
<dbReference type="SMART" id="SM00320">
    <property type="entry name" value="WD40"/>
    <property type="match status" value="7"/>
</dbReference>
<evidence type="ECO:0000313" key="16">
    <source>
        <dbReference type="Proteomes" id="UP001212997"/>
    </source>
</evidence>
<keyword evidence="1 11" id="KW-0813">Transport</keyword>
<protein>
    <recommendedName>
        <fullName evidence="11">Nuclear distribution protein PAC1</fullName>
    </recommendedName>
    <alternativeName>
        <fullName evidence="11">Lissencephaly-1 homolog</fullName>
        <shortName evidence="11">LIS-1</shortName>
    </alternativeName>
    <alternativeName>
        <fullName evidence="11">nudF homolog</fullName>
    </alternativeName>
</protein>
<dbReference type="Gene3D" id="1.20.960.30">
    <property type="match status" value="1"/>
</dbReference>
<dbReference type="GO" id="GO:0007154">
    <property type="term" value="P:cell communication"/>
    <property type="evidence" value="ECO:0007669"/>
    <property type="project" value="UniProtKB-ARBA"/>
</dbReference>
<evidence type="ECO:0000256" key="3">
    <source>
        <dbReference type="ARBA" id="ARBA00022574"/>
    </source>
</evidence>
<evidence type="ECO:0000256" key="2">
    <source>
        <dbReference type="ARBA" id="ARBA00022490"/>
    </source>
</evidence>
<dbReference type="GO" id="GO:0005875">
    <property type="term" value="C:microtubule associated complex"/>
    <property type="evidence" value="ECO:0007669"/>
    <property type="project" value="UniProtKB-UniRule"/>
</dbReference>
<feature type="repeat" description="WD" evidence="12">
    <location>
        <begin position="392"/>
        <end position="433"/>
    </location>
</feature>
<comment type="similarity">
    <text evidence="11">Belongs to the WD repeat LIS1/nudF family.</text>
</comment>
<dbReference type="PANTHER" id="PTHR19848">
    <property type="entry name" value="WD40 REPEAT PROTEIN"/>
    <property type="match status" value="1"/>
</dbReference>
<dbReference type="InterPro" id="IPR001680">
    <property type="entry name" value="WD40_rpt"/>
</dbReference>
<dbReference type="GO" id="GO:0051012">
    <property type="term" value="P:microtubule sliding"/>
    <property type="evidence" value="ECO:0007669"/>
    <property type="project" value="UniProtKB-UniRule"/>
</dbReference>
<organism evidence="15 16">
    <name type="scientific">Meripilus lineatus</name>
    <dbReference type="NCBI Taxonomy" id="2056292"/>
    <lineage>
        <taxon>Eukaryota</taxon>
        <taxon>Fungi</taxon>
        <taxon>Dikarya</taxon>
        <taxon>Basidiomycota</taxon>
        <taxon>Agaricomycotina</taxon>
        <taxon>Agaricomycetes</taxon>
        <taxon>Polyporales</taxon>
        <taxon>Meripilaceae</taxon>
        <taxon>Meripilus</taxon>
    </lineage>
</organism>
<dbReference type="HAMAP" id="MF_03141">
    <property type="entry name" value="lis1"/>
    <property type="match status" value="1"/>
</dbReference>
<evidence type="ECO:0000256" key="6">
    <source>
        <dbReference type="ARBA" id="ARBA00022737"/>
    </source>
</evidence>
<dbReference type="InterPro" id="IPR036322">
    <property type="entry name" value="WD40_repeat_dom_sf"/>
</dbReference>
<evidence type="ECO:0000256" key="13">
    <source>
        <dbReference type="SAM" id="MobiDB-lite"/>
    </source>
</evidence>
<dbReference type="FunFam" id="2.130.10.10:FF:000342">
    <property type="entry name" value="Nuclear distribution protein PAC1"/>
    <property type="match status" value="1"/>
</dbReference>
<keyword evidence="10 11" id="KW-0131">Cell cycle</keyword>
<keyword evidence="2 11" id="KW-0963">Cytoplasm</keyword>
<keyword evidence="9 11" id="KW-0206">Cytoskeleton</keyword>
<feature type="region of interest" description="Disordered" evidence="13">
    <location>
        <begin position="453"/>
        <end position="473"/>
    </location>
</feature>
<evidence type="ECO:0000256" key="5">
    <source>
        <dbReference type="ARBA" id="ARBA00022701"/>
    </source>
</evidence>
<evidence type="ECO:0000313" key="15">
    <source>
        <dbReference type="EMBL" id="KAJ3484760.1"/>
    </source>
</evidence>
<dbReference type="SUPFAM" id="SSF50978">
    <property type="entry name" value="WD40 repeat-like"/>
    <property type="match status" value="1"/>
</dbReference>
<dbReference type="PANTHER" id="PTHR19848:SF8">
    <property type="entry name" value="F-BOX AND WD REPEAT DOMAIN CONTAINING 7"/>
    <property type="match status" value="1"/>
</dbReference>
<dbReference type="PROSITE" id="PS50082">
    <property type="entry name" value="WD_REPEATS_2"/>
    <property type="match status" value="6"/>
</dbReference>
<dbReference type="InterPro" id="IPR017252">
    <property type="entry name" value="Dynein_regulator_LIS1"/>
</dbReference>
<feature type="compositionally biased region" description="Polar residues" evidence="13">
    <location>
        <begin position="453"/>
        <end position="463"/>
    </location>
</feature>
<dbReference type="EMBL" id="JANAWD010000177">
    <property type="protein sequence ID" value="KAJ3484760.1"/>
    <property type="molecule type" value="Genomic_DNA"/>
</dbReference>
<accession>A0AAD5V8C8</accession>
<dbReference type="InterPro" id="IPR037190">
    <property type="entry name" value="LIS1_N"/>
</dbReference>
<dbReference type="InterPro" id="IPR056795">
    <property type="entry name" value="PAC1-like_LisH-like_dom"/>
</dbReference>
<keyword evidence="8 11" id="KW-0175">Coiled coil</keyword>
<feature type="domain" description="PAC1-like LisH-like dimerisation" evidence="14">
    <location>
        <begin position="71"/>
        <end position="95"/>
    </location>
</feature>
<dbReference type="SUPFAM" id="SSF109925">
    <property type="entry name" value="Lissencephaly-1 protein (Lis-1, PAF-AH alpha) N-terminal domain"/>
    <property type="match status" value="1"/>
</dbReference>
<dbReference type="GO" id="GO:0023052">
    <property type="term" value="P:signaling"/>
    <property type="evidence" value="ECO:0007669"/>
    <property type="project" value="UniProtKB-ARBA"/>
</dbReference>
<dbReference type="PRINTS" id="PR00320">
    <property type="entry name" value="GPROTEINBRPT"/>
</dbReference>
<keyword evidence="7 11" id="KW-0498">Mitosis</keyword>